<dbReference type="InterPro" id="IPR019575">
    <property type="entry name" value="Nuop51_4Fe4S-bd"/>
</dbReference>
<dbReference type="SMART" id="SM00928">
    <property type="entry name" value="NADH_4Fe-4S"/>
    <property type="match status" value="1"/>
</dbReference>
<dbReference type="InterPro" id="IPR037207">
    <property type="entry name" value="Nuop51_4Fe4S-bd_sf"/>
</dbReference>
<dbReference type="RefSeq" id="WP_380106690.1">
    <property type="nucleotide sequence ID" value="NZ_JBHSIH010000001.1"/>
</dbReference>
<dbReference type="SUPFAM" id="SSF140490">
    <property type="entry name" value="Nqo1C-terminal domain-like"/>
    <property type="match status" value="1"/>
</dbReference>
<keyword evidence="6" id="KW-0411">Iron-sulfur</keyword>
<keyword evidence="5" id="KW-0408">Iron</keyword>
<evidence type="ECO:0000256" key="5">
    <source>
        <dbReference type="ARBA" id="ARBA00023004"/>
    </source>
</evidence>
<dbReference type="NCBIfam" id="NF004638">
    <property type="entry name" value="PRK05988.1"/>
    <property type="match status" value="1"/>
</dbReference>
<dbReference type="PANTHER" id="PTHR43578">
    <property type="entry name" value="NADH-QUINONE OXIDOREDUCTASE SUBUNIT F"/>
    <property type="match status" value="1"/>
</dbReference>
<evidence type="ECO:0000313" key="9">
    <source>
        <dbReference type="Proteomes" id="UP001597287"/>
    </source>
</evidence>
<feature type="domain" description="NADH-ubiquinone oxidoreductase 51kDa subunit iron-sulphur binding" evidence="7">
    <location>
        <begin position="641"/>
        <end position="686"/>
    </location>
</feature>
<dbReference type="SUPFAM" id="SSF142984">
    <property type="entry name" value="Nqo1 middle domain-like"/>
    <property type="match status" value="1"/>
</dbReference>
<name>A0ABW5F2T0_9BURK</name>
<dbReference type="PROSITE" id="PS00645">
    <property type="entry name" value="COMPLEX1_51K_2"/>
    <property type="match status" value="1"/>
</dbReference>
<dbReference type="CDD" id="cd03063">
    <property type="entry name" value="TRX_Fd_FDH_beta"/>
    <property type="match status" value="1"/>
</dbReference>
<dbReference type="Gene3D" id="1.20.1440.230">
    <property type="entry name" value="NADH-ubiquinone oxidoreductase 51kDa subunit, iron-sulphur binding domain"/>
    <property type="match status" value="1"/>
</dbReference>
<dbReference type="InterPro" id="IPR037225">
    <property type="entry name" value="Nuo51_FMN-bd_sf"/>
</dbReference>
<comment type="caution">
    <text evidence="8">The sequence shown here is derived from an EMBL/GenBank/DDBJ whole genome shotgun (WGS) entry which is preliminary data.</text>
</comment>
<keyword evidence="3" id="KW-0004">4Fe-4S</keyword>
<organism evidence="8 9">
    <name type="scientific">Delftia deserti</name>
    <dbReference type="NCBI Taxonomy" id="1651218"/>
    <lineage>
        <taxon>Bacteria</taxon>
        <taxon>Pseudomonadati</taxon>
        <taxon>Pseudomonadota</taxon>
        <taxon>Betaproteobacteria</taxon>
        <taxon>Burkholderiales</taxon>
        <taxon>Comamonadaceae</taxon>
        <taxon>Delftia</taxon>
    </lineage>
</organism>
<comment type="similarity">
    <text evidence="2">Belongs to the complex I 51 kDa subunit family.</text>
</comment>
<dbReference type="EMBL" id="JBHUIG010000055">
    <property type="protein sequence ID" value="MFD2323459.1"/>
    <property type="molecule type" value="Genomic_DNA"/>
</dbReference>
<dbReference type="Gene3D" id="3.10.20.600">
    <property type="match status" value="1"/>
</dbReference>
<dbReference type="CDD" id="cd03081">
    <property type="entry name" value="TRX_Fd_NuoE_FDH_gamma"/>
    <property type="match status" value="1"/>
</dbReference>
<evidence type="ECO:0000256" key="6">
    <source>
        <dbReference type="ARBA" id="ARBA00023014"/>
    </source>
</evidence>
<dbReference type="Gene3D" id="1.10.10.1590">
    <property type="entry name" value="NADH-quinone oxidoreductase subunit E"/>
    <property type="match status" value="1"/>
</dbReference>
<dbReference type="InterPro" id="IPR036249">
    <property type="entry name" value="Thioredoxin-like_sf"/>
</dbReference>
<dbReference type="InterPro" id="IPR001949">
    <property type="entry name" value="NADH-UbQ_OxRdtase_51kDa_CS"/>
</dbReference>
<protein>
    <submittedName>
        <fullName evidence="8">Formate dehydrogenase subunit gamma</fullName>
    </submittedName>
</protein>
<dbReference type="Gene3D" id="3.40.50.11540">
    <property type="entry name" value="NADH-ubiquinone oxidoreductase 51kDa subunit"/>
    <property type="match status" value="1"/>
</dbReference>
<comment type="cofactor">
    <cofactor evidence="1">
        <name>FMN</name>
        <dbReference type="ChEBI" id="CHEBI:58210"/>
    </cofactor>
</comment>
<gene>
    <name evidence="8" type="ORF">ACFSPV_32730</name>
</gene>
<evidence type="ECO:0000256" key="4">
    <source>
        <dbReference type="ARBA" id="ARBA00022723"/>
    </source>
</evidence>
<reference evidence="9" key="1">
    <citation type="journal article" date="2019" name="Int. J. Syst. Evol. Microbiol.">
        <title>The Global Catalogue of Microorganisms (GCM) 10K type strain sequencing project: providing services to taxonomists for standard genome sequencing and annotation.</title>
        <authorList>
            <consortium name="The Broad Institute Genomics Platform"/>
            <consortium name="The Broad Institute Genome Sequencing Center for Infectious Disease"/>
            <person name="Wu L."/>
            <person name="Ma J."/>
        </authorList>
    </citation>
    <scope>NUCLEOTIDE SEQUENCE [LARGE SCALE GENOMIC DNA]</scope>
    <source>
        <strain evidence="9">CCUG 62793</strain>
    </source>
</reference>
<dbReference type="Gene3D" id="6.10.250.1450">
    <property type="match status" value="1"/>
</dbReference>
<evidence type="ECO:0000259" key="7">
    <source>
        <dbReference type="SMART" id="SM00928"/>
    </source>
</evidence>
<dbReference type="Gene3D" id="3.40.30.10">
    <property type="entry name" value="Glutaredoxin"/>
    <property type="match status" value="1"/>
</dbReference>
<accession>A0ABW5F2T0</accession>
<sequence>MPATQGKIIPIAVANAAAADSALGAHEREAVEHAIAVHARRPGPLIELLHAVQDMLGHVPEAAVPRIADALNLSRAEVHGVISYYPHFRTTPAGRHVLQVCRAEACQSRGADALLAHAGQALGCGSSGHGHGHGHGTSADGAVTLEPVYCLGLCASSPAVMLDGQPHAHVSANDLDVLIAQCRQPGPAGEPVAQPAHAGAGARAGAGAEAEAGAGPGVRVYVPRDAAALVVGADAVAGALQRECAARGLAVQIVRNGSRGLLWLETLVEVETPEGRVAYGPVTADAVPGLLDAGMLQGGGHALCHGLTEAIAYLARQERLTFARVGVIDPLNLADYAAHGGWQGLERAARMEPAAIVQEVLDSGLRGRGGAAFPAGIKWKTVAAAAGPQKYIACNADEGDSGTFADRLLMEGDPYTLIEGMAIAGLAVGATQGLVYVRSEYPHAIATLREAIARAEAAGWLGRDVAGSGRAFHMEVRKGAGSYVCGEETAMLESIEGRRGIVRAKPPLPAIAGLWGRPTVINNVITLATVPLILARGAAFYQGFGMGRSRGTLPFQLAGNIARGGLVEKAFGLSLRELVEDFGGGTATGRAVKAVQVGGPLGSYVAPADWDAPLDYEGYAAKGNVVGHGGIVVHDDKADMARLARYAMEFCAIESCGKCTPCRIGSTRGVEVIDRIVRAGADPAAHAAHAGQVALLESLCDTMQHGSMCAMGGMTPYPVRSALNHYPQDFGIESTTAAAAA</sequence>
<dbReference type="Proteomes" id="UP001597287">
    <property type="component" value="Unassembled WGS sequence"/>
</dbReference>
<evidence type="ECO:0000313" key="8">
    <source>
        <dbReference type="EMBL" id="MFD2323459.1"/>
    </source>
</evidence>
<dbReference type="SUPFAM" id="SSF142019">
    <property type="entry name" value="Nqo1 FMN-binding domain-like"/>
    <property type="match status" value="1"/>
</dbReference>
<evidence type="ECO:0000256" key="1">
    <source>
        <dbReference type="ARBA" id="ARBA00001917"/>
    </source>
</evidence>
<evidence type="ECO:0000256" key="3">
    <source>
        <dbReference type="ARBA" id="ARBA00022485"/>
    </source>
</evidence>
<proteinExistence type="inferred from homology"/>
<dbReference type="Pfam" id="PF10589">
    <property type="entry name" value="NADH_4Fe-4S"/>
    <property type="match status" value="1"/>
</dbReference>
<keyword evidence="9" id="KW-1185">Reference proteome</keyword>
<evidence type="ECO:0000256" key="2">
    <source>
        <dbReference type="ARBA" id="ARBA00007523"/>
    </source>
</evidence>
<dbReference type="InterPro" id="IPR041921">
    <property type="entry name" value="NuoE_N"/>
</dbReference>
<dbReference type="InterPro" id="IPR011538">
    <property type="entry name" value="Nuo51_FMN-bd"/>
</dbReference>
<keyword evidence="4" id="KW-0479">Metal-binding</keyword>
<dbReference type="Pfam" id="PF01257">
    <property type="entry name" value="2Fe-2S_thioredx"/>
    <property type="match status" value="1"/>
</dbReference>
<dbReference type="PANTHER" id="PTHR43578:SF3">
    <property type="entry name" value="NADH-QUINONE OXIDOREDUCTASE SUBUNIT F"/>
    <property type="match status" value="1"/>
</dbReference>
<dbReference type="Pfam" id="PF01512">
    <property type="entry name" value="Complex1_51K"/>
    <property type="match status" value="1"/>
</dbReference>
<dbReference type="SUPFAM" id="SSF52833">
    <property type="entry name" value="Thioredoxin-like"/>
    <property type="match status" value="1"/>
</dbReference>